<dbReference type="OrthoDB" id="8093255at2"/>
<protein>
    <recommendedName>
        <fullName evidence="3">Photosynthesis system II assembly factor Ycf48/Hcf136-like domain-containing protein</fullName>
    </recommendedName>
</protein>
<evidence type="ECO:0000313" key="1">
    <source>
        <dbReference type="EMBL" id="SDA93753.1"/>
    </source>
</evidence>
<evidence type="ECO:0000313" key="2">
    <source>
        <dbReference type="Proteomes" id="UP000198588"/>
    </source>
</evidence>
<dbReference type="AlphaFoldDB" id="A0A1G5ZHL0"/>
<sequence>MADYSVTVNGVVAADNGTIFSAVAYYDGESFYSFVISESDVSSDDNESERIYEKPCWFTDIWRSKSGRILVCDDNGAVHAGSGTDWAESQISTRPLNTVWGFDDNIIYCGGAEGVVYQWDGARWSAFSPALGNTILCIAGTAPNDLYVSGEGSLFWHYDGREWSQIQLPTNAILVGLLALSSTDVLVSGSAGTLFRGSGLAWTDVSQSGRDFYKMAFYRKAIYIAGGGQGVFTFDGTAVSKLKDGFPVYRLSSNGSYLTLAGGNSAIRYDGSEWLGPDYT</sequence>
<organism evidence="1 2">
    <name type="scientific">Mesorhizobium qingshengii</name>
    <dbReference type="NCBI Taxonomy" id="1165689"/>
    <lineage>
        <taxon>Bacteria</taxon>
        <taxon>Pseudomonadati</taxon>
        <taxon>Pseudomonadota</taxon>
        <taxon>Alphaproteobacteria</taxon>
        <taxon>Hyphomicrobiales</taxon>
        <taxon>Phyllobacteriaceae</taxon>
        <taxon>Mesorhizobium</taxon>
    </lineage>
</organism>
<dbReference type="SUPFAM" id="SSF50965">
    <property type="entry name" value="Galactose oxidase, central domain"/>
    <property type="match status" value="1"/>
</dbReference>
<proteinExistence type="predicted"/>
<dbReference type="RefSeq" id="WP_143019504.1">
    <property type="nucleotide sequence ID" value="NZ_FMXM01000019.1"/>
</dbReference>
<dbReference type="EMBL" id="FMXM01000019">
    <property type="protein sequence ID" value="SDA93753.1"/>
    <property type="molecule type" value="Genomic_DNA"/>
</dbReference>
<dbReference type="Proteomes" id="UP000198588">
    <property type="component" value="Unassembled WGS sequence"/>
</dbReference>
<dbReference type="STRING" id="1165689.SAMN02927914_05001"/>
<reference evidence="1 2" key="1">
    <citation type="submission" date="2016-10" db="EMBL/GenBank/DDBJ databases">
        <authorList>
            <person name="de Groot N.N."/>
        </authorList>
    </citation>
    <scope>NUCLEOTIDE SEQUENCE [LARGE SCALE GENOMIC DNA]</scope>
    <source>
        <strain evidence="1 2">CGMCC 1.12097</strain>
    </source>
</reference>
<gene>
    <name evidence="1" type="ORF">SAMN02927914_05001</name>
</gene>
<name>A0A1G5ZHL0_9HYPH</name>
<accession>A0A1G5ZHL0</accession>
<evidence type="ECO:0008006" key="3">
    <source>
        <dbReference type="Google" id="ProtNLM"/>
    </source>
</evidence>
<dbReference type="InterPro" id="IPR011043">
    <property type="entry name" value="Gal_Oxase/kelch_b-propeller"/>
</dbReference>